<dbReference type="Pfam" id="PF06305">
    <property type="entry name" value="LapA_dom"/>
    <property type="match status" value="1"/>
</dbReference>
<accession>A0A432ZTY1</accession>
<dbReference type="AlphaFoldDB" id="A0A432ZTY1"/>
<evidence type="ECO:0000313" key="7">
    <source>
        <dbReference type="EMBL" id="RUO81367.1"/>
    </source>
</evidence>
<dbReference type="RefSeq" id="WP_126840712.1">
    <property type="nucleotide sequence ID" value="NZ_PIQH01000001.1"/>
</dbReference>
<keyword evidence="2 5" id="KW-0812">Transmembrane</keyword>
<keyword evidence="8" id="KW-1185">Reference proteome</keyword>
<keyword evidence="3 5" id="KW-1133">Transmembrane helix</keyword>
<proteinExistence type="predicted"/>
<reference evidence="7 8" key="1">
    <citation type="journal article" date="2011" name="Front. Microbiol.">
        <title>Genomic signatures of strain selection and enhancement in Bacillus atrophaeus var. globigii, a historical biowarfare simulant.</title>
        <authorList>
            <person name="Gibbons H.S."/>
            <person name="Broomall S.M."/>
            <person name="McNew L.A."/>
            <person name="Daligault H."/>
            <person name="Chapman C."/>
            <person name="Bruce D."/>
            <person name="Karavis M."/>
            <person name="Krepps M."/>
            <person name="McGregor P.A."/>
            <person name="Hong C."/>
            <person name="Park K.H."/>
            <person name="Akmal A."/>
            <person name="Feldman A."/>
            <person name="Lin J.S."/>
            <person name="Chang W.E."/>
            <person name="Higgs B.W."/>
            <person name="Demirev P."/>
            <person name="Lindquist J."/>
            <person name="Liem A."/>
            <person name="Fochler E."/>
            <person name="Read T.D."/>
            <person name="Tapia R."/>
            <person name="Johnson S."/>
            <person name="Bishop-Lilly K.A."/>
            <person name="Detter C."/>
            <person name="Han C."/>
            <person name="Sozhamannan S."/>
            <person name="Rosenzweig C.N."/>
            <person name="Skowronski E.W."/>
        </authorList>
    </citation>
    <scope>NUCLEOTIDE SEQUENCE [LARGE SCALE GENOMIC DNA]</scope>
    <source>
        <strain evidence="7 8">CC-PW-9</strain>
    </source>
</reference>
<evidence type="ECO:0000259" key="6">
    <source>
        <dbReference type="Pfam" id="PF06305"/>
    </source>
</evidence>
<keyword evidence="1" id="KW-1003">Cell membrane</keyword>
<evidence type="ECO:0000256" key="2">
    <source>
        <dbReference type="ARBA" id="ARBA00022692"/>
    </source>
</evidence>
<dbReference type="InterPro" id="IPR010445">
    <property type="entry name" value="LapA_dom"/>
</dbReference>
<organism evidence="7 8">
    <name type="scientific">Idiomarina tyrosinivorans</name>
    <dbReference type="NCBI Taxonomy" id="1445662"/>
    <lineage>
        <taxon>Bacteria</taxon>
        <taxon>Pseudomonadati</taxon>
        <taxon>Pseudomonadota</taxon>
        <taxon>Gammaproteobacteria</taxon>
        <taxon>Alteromonadales</taxon>
        <taxon>Idiomarinaceae</taxon>
        <taxon>Idiomarina</taxon>
    </lineage>
</organism>
<dbReference type="Proteomes" id="UP000287996">
    <property type="component" value="Unassembled WGS sequence"/>
</dbReference>
<sequence length="91" mass="10217">MLKRLLILLPIITVLLFAIAFGANNPQSVTVNLLFVQKQLTVAELMAYFLAIGIGLGLLMMLLSNWKWRIKASRAEKKLQRLQKDSTDSAC</sequence>
<name>A0A432ZTY1_9GAMM</name>
<comment type="caution">
    <text evidence="7">The sequence shown here is derived from an EMBL/GenBank/DDBJ whole genome shotgun (WGS) entry which is preliminary data.</text>
</comment>
<evidence type="ECO:0000313" key="8">
    <source>
        <dbReference type="Proteomes" id="UP000287996"/>
    </source>
</evidence>
<evidence type="ECO:0000256" key="4">
    <source>
        <dbReference type="ARBA" id="ARBA00023136"/>
    </source>
</evidence>
<dbReference type="EMBL" id="PIQH01000001">
    <property type="protein sequence ID" value="RUO81367.1"/>
    <property type="molecule type" value="Genomic_DNA"/>
</dbReference>
<feature type="domain" description="Lipopolysaccharide assembly protein A" evidence="6">
    <location>
        <begin position="24"/>
        <end position="85"/>
    </location>
</feature>
<evidence type="ECO:0000256" key="3">
    <source>
        <dbReference type="ARBA" id="ARBA00022989"/>
    </source>
</evidence>
<feature type="transmembrane region" description="Helical" evidence="5">
    <location>
        <begin position="46"/>
        <end position="68"/>
    </location>
</feature>
<evidence type="ECO:0000256" key="1">
    <source>
        <dbReference type="ARBA" id="ARBA00022475"/>
    </source>
</evidence>
<dbReference type="GO" id="GO:0005886">
    <property type="term" value="C:plasma membrane"/>
    <property type="evidence" value="ECO:0007669"/>
    <property type="project" value="InterPro"/>
</dbReference>
<gene>
    <name evidence="7" type="ORF">CWI84_01010</name>
</gene>
<keyword evidence="4 5" id="KW-0472">Membrane</keyword>
<protein>
    <submittedName>
        <fullName evidence="7">DUF1049 domain-containing protein</fullName>
    </submittedName>
</protein>
<evidence type="ECO:0000256" key="5">
    <source>
        <dbReference type="SAM" id="Phobius"/>
    </source>
</evidence>